<feature type="transmembrane region" description="Helical" evidence="6">
    <location>
        <begin position="90"/>
        <end position="111"/>
    </location>
</feature>
<dbReference type="PANTHER" id="PTHR30250">
    <property type="entry name" value="PST FAMILY PREDICTED COLANIC ACID TRANSPORTER"/>
    <property type="match status" value="1"/>
</dbReference>
<dbReference type="EMBL" id="JAGSOJ010000006">
    <property type="protein sequence ID" value="MCM1992494.1"/>
    <property type="molecule type" value="Genomic_DNA"/>
</dbReference>
<evidence type="ECO:0000256" key="1">
    <source>
        <dbReference type="ARBA" id="ARBA00004651"/>
    </source>
</evidence>
<feature type="transmembrane region" description="Helical" evidence="6">
    <location>
        <begin position="162"/>
        <end position="181"/>
    </location>
</feature>
<keyword evidence="5 6" id="KW-0472">Membrane</keyword>
<sequence length="477" mass="55159">MSRIKKLMENKFIRGGSFLTVSTILSQVISFIFINIYVVNIMPAVQLGNFGLYLRTLSILNIIGTVNLSSSIMRGKFEFENEFDSFFKSIIIVGIVFSAISSSVFMVAIIIIKELGVFETSYLSIPIIVFMGIHSIMLFLYNCNMNKLTATYKHKEFAIIDVLKTLITVTTVIIFFFVFNWDTYIERVAGTVLTMVGFSIFFLIKNRKTKFKFKKEYLIFATTYSIPLILHSLSTTILNYFDSFVLKGYEVSGHLDAGTQGVYTYAYSIVMIISTIWTILNKLWTPWFFEKMREKDTEKIKKVAEQYVVIFSFLFFAFLMAVPEMKFFLKNKSFSHAFIYIPIAAAGFYFLFLYSFLSNTEFYHKNTKYFSLGAIIAGVSNIVLNLIFIPIYGDIAAAITTLISYVILFLYHILINDFILKNKIFSYTMYLKGIILMGLSVFTYYSLLEYTLIRWGILMVTTGVIYIIYRRKISWLN</sequence>
<feature type="transmembrane region" description="Helical" evidence="6">
    <location>
        <begin position="261"/>
        <end position="284"/>
    </location>
</feature>
<evidence type="ECO:0000313" key="8">
    <source>
        <dbReference type="Proteomes" id="UP001056429"/>
    </source>
</evidence>
<organism evidence="7 8">
    <name type="scientific">Oceanirhabdus seepicola</name>
    <dbReference type="NCBI Taxonomy" id="2828781"/>
    <lineage>
        <taxon>Bacteria</taxon>
        <taxon>Bacillati</taxon>
        <taxon>Bacillota</taxon>
        <taxon>Clostridia</taxon>
        <taxon>Eubacteriales</taxon>
        <taxon>Clostridiaceae</taxon>
        <taxon>Oceanirhabdus</taxon>
    </lineage>
</organism>
<evidence type="ECO:0000256" key="5">
    <source>
        <dbReference type="ARBA" id="ARBA00023136"/>
    </source>
</evidence>
<feature type="transmembrane region" description="Helical" evidence="6">
    <location>
        <begin position="452"/>
        <end position="469"/>
    </location>
</feature>
<keyword evidence="8" id="KW-1185">Reference proteome</keyword>
<keyword evidence="4 6" id="KW-1133">Transmembrane helix</keyword>
<dbReference type="Pfam" id="PF01943">
    <property type="entry name" value="Polysacc_synt"/>
    <property type="match status" value="1"/>
</dbReference>
<dbReference type="InterPro" id="IPR002797">
    <property type="entry name" value="Polysacc_synth"/>
</dbReference>
<feature type="transmembrane region" description="Helical" evidence="6">
    <location>
        <begin position="123"/>
        <end position="141"/>
    </location>
</feature>
<comment type="caution">
    <text evidence="7">The sequence shown here is derived from an EMBL/GenBank/DDBJ whole genome shotgun (WGS) entry which is preliminary data.</text>
</comment>
<feature type="transmembrane region" description="Helical" evidence="6">
    <location>
        <begin position="395"/>
        <end position="415"/>
    </location>
</feature>
<feature type="transmembrane region" description="Helical" evidence="6">
    <location>
        <begin position="50"/>
        <end position="69"/>
    </location>
</feature>
<keyword evidence="3 6" id="KW-0812">Transmembrane</keyword>
<reference evidence="7" key="1">
    <citation type="journal article" date="2021" name="mSystems">
        <title>Bacteria and Archaea Synergistically Convert Glycine Betaine to Biogenic Methane in the Formosa Cold Seep of the South China Sea.</title>
        <authorList>
            <person name="Li L."/>
            <person name="Zhang W."/>
            <person name="Zhang S."/>
            <person name="Song L."/>
            <person name="Sun Q."/>
            <person name="Zhang H."/>
            <person name="Xiang H."/>
            <person name="Dong X."/>
        </authorList>
    </citation>
    <scope>NUCLEOTIDE SEQUENCE</scope>
    <source>
        <strain evidence="7">ZWT</strain>
    </source>
</reference>
<comment type="subcellular location">
    <subcellularLocation>
        <location evidence="1">Cell membrane</location>
        <topology evidence="1">Multi-pass membrane protein</topology>
    </subcellularLocation>
</comment>
<feature type="transmembrane region" description="Helical" evidence="6">
    <location>
        <begin position="427"/>
        <end position="446"/>
    </location>
</feature>
<evidence type="ECO:0000256" key="2">
    <source>
        <dbReference type="ARBA" id="ARBA00022475"/>
    </source>
</evidence>
<feature type="transmembrane region" description="Helical" evidence="6">
    <location>
        <begin position="304"/>
        <end position="322"/>
    </location>
</feature>
<feature type="transmembrane region" description="Helical" evidence="6">
    <location>
        <begin position="187"/>
        <end position="205"/>
    </location>
</feature>
<name>A0A9J6P971_9CLOT</name>
<reference evidence="7" key="2">
    <citation type="submission" date="2021-04" db="EMBL/GenBank/DDBJ databases">
        <authorList>
            <person name="Dong X."/>
        </authorList>
    </citation>
    <scope>NUCLEOTIDE SEQUENCE</scope>
    <source>
        <strain evidence="7">ZWT</strain>
    </source>
</reference>
<evidence type="ECO:0000256" key="3">
    <source>
        <dbReference type="ARBA" id="ARBA00022692"/>
    </source>
</evidence>
<dbReference type="AlphaFoldDB" id="A0A9J6P971"/>
<evidence type="ECO:0000313" key="7">
    <source>
        <dbReference type="EMBL" id="MCM1992494.1"/>
    </source>
</evidence>
<accession>A0A9J6P971</accession>
<dbReference type="GO" id="GO:0005886">
    <property type="term" value="C:plasma membrane"/>
    <property type="evidence" value="ECO:0007669"/>
    <property type="project" value="UniProtKB-SubCell"/>
</dbReference>
<gene>
    <name evidence="7" type="ORF">KDK92_22500</name>
</gene>
<dbReference type="Proteomes" id="UP001056429">
    <property type="component" value="Unassembled WGS sequence"/>
</dbReference>
<evidence type="ECO:0000256" key="6">
    <source>
        <dbReference type="SAM" id="Phobius"/>
    </source>
</evidence>
<proteinExistence type="predicted"/>
<feature type="transmembrane region" description="Helical" evidence="6">
    <location>
        <begin position="217"/>
        <end position="241"/>
    </location>
</feature>
<keyword evidence="2" id="KW-1003">Cell membrane</keyword>
<evidence type="ECO:0000256" key="4">
    <source>
        <dbReference type="ARBA" id="ARBA00022989"/>
    </source>
</evidence>
<feature type="transmembrane region" description="Helical" evidence="6">
    <location>
        <begin position="369"/>
        <end position="389"/>
    </location>
</feature>
<feature type="transmembrane region" description="Helical" evidence="6">
    <location>
        <begin position="12"/>
        <end position="38"/>
    </location>
</feature>
<dbReference type="InterPro" id="IPR050833">
    <property type="entry name" value="Poly_Biosynth_Transport"/>
</dbReference>
<feature type="transmembrane region" description="Helical" evidence="6">
    <location>
        <begin position="334"/>
        <end position="357"/>
    </location>
</feature>
<dbReference type="PANTHER" id="PTHR30250:SF11">
    <property type="entry name" value="O-ANTIGEN TRANSPORTER-RELATED"/>
    <property type="match status" value="1"/>
</dbReference>
<dbReference type="RefSeq" id="WP_250861658.1">
    <property type="nucleotide sequence ID" value="NZ_JAGSOJ010000006.1"/>
</dbReference>
<protein>
    <submittedName>
        <fullName evidence="7">Oligosaccharide flippase family protein</fullName>
    </submittedName>
</protein>